<dbReference type="FunFam" id="3.30.200.20:FF:001213">
    <property type="entry name" value="Os04g0616200 protein"/>
    <property type="match status" value="1"/>
</dbReference>
<organism evidence="13 14">
    <name type="scientific">Trifolium pratense</name>
    <name type="common">Red clover</name>
    <dbReference type="NCBI Taxonomy" id="57577"/>
    <lineage>
        <taxon>Eukaryota</taxon>
        <taxon>Viridiplantae</taxon>
        <taxon>Streptophyta</taxon>
        <taxon>Embryophyta</taxon>
        <taxon>Tracheophyta</taxon>
        <taxon>Spermatophyta</taxon>
        <taxon>Magnoliopsida</taxon>
        <taxon>eudicotyledons</taxon>
        <taxon>Gunneridae</taxon>
        <taxon>Pentapetalae</taxon>
        <taxon>rosids</taxon>
        <taxon>fabids</taxon>
        <taxon>Fabales</taxon>
        <taxon>Fabaceae</taxon>
        <taxon>Papilionoideae</taxon>
        <taxon>50 kb inversion clade</taxon>
        <taxon>NPAAA clade</taxon>
        <taxon>Hologalegina</taxon>
        <taxon>IRL clade</taxon>
        <taxon>Trifolieae</taxon>
        <taxon>Trifolium</taxon>
    </lineage>
</organism>
<dbReference type="GO" id="GO:0030246">
    <property type="term" value="F:carbohydrate binding"/>
    <property type="evidence" value="ECO:0007669"/>
    <property type="project" value="UniProtKB-KW"/>
</dbReference>
<comment type="caution">
    <text evidence="13">The sequence shown here is derived from an EMBL/GenBank/DDBJ whole genome shotgun (WGS) entry which is preliminary data.</text>
</comment>
<dbReference type="PROSITE" id="PS50011">
    <property type="entry name" value="PROTEIN_KINASE_DOM"/>
    <property type="match status" value="1"/>
</dbReference>
<evidence type="ECO:0000256" key="8">
    <source>
        <dbReference type="ARBA" id="ARBA00023157"/>
    </source>
</evidence>
<keyword evidence="5" id="KW-0547">Nucleotide-binding</keyword>
<dbReference type="InterPro" id="IPR000858">
    <property type="entry name" value="S_locus_glycoprot_dom"/>
</dbReference>
<dbReference type="PROSITE" id="PS00108">
    <property type="entry name" value="PROTEIN_KINASE_ST"/>
    <property type="match status" value="1"/>
</dbReference>
<keyword evidence="2" id="KW-0723">Serine/threonine-protein kinase</keyword>
<evidence type="ECO:0000313" key="14">
    <source>
        <dbReference type="Proteomes" id="UP000236291"/>
    </source>
</evidence>
<evidence type="ECO:0000256" key="6">
    <source>
        <dbReference type="ARBA" id="ARBA00022777"/>
    </source>
</evidence>
<dbReference type="EMBL" id="ASHM01011753">
    <property type="protein sequence ID" value="PNX93705.1"/>
    <property type="molecule type" value="Genomic_DNA"/>
</dbReference>
<dbReference type="PANTHER" id="PTHR27002">
    <property type="entry name" value="RECEPTOR-LIKE SERINE/THREONINE-PROTEIN KINASE SD1-8"/>
    <property type="match status" value="1"/>
</dbReference>
<dbReference type="InterPro" id="IPR008271">
    <property type="entry name" value="Ser/Thr_kinase_AS"/>
</dbReference>
<dbReference type="InterPro" id="IPR000719">
    <property type="entry name" value="Prot_kinase_dom"/>
</dbReference>
<keyword evidence="6 13" id="KW-0418">Kinase</keyword>
<dbReference type="InterPro" id="IPR011009">
    <property type="entry name" value="Kinase-like_dom_sf"/>
</dbReference>
<dbReference type="Proteomes" id="UP000236291">
    <property type="component" value="Unassembled WGS sequence"/>
</dbReference>
<keyword evidence="9" id="KW-0325">Glycoprotein</keyword>
<dbReference type="GO" id="GO:0005886">
    <property type="term" value="C:plasma membrane"/>
    <property type="evidence" value="ECO:0007669"/>
    <property type="project" value="TreeGrafter"/>
</dbReference>
<dbReference type="Gene3D" id="1.10.510.10">
    <property type="entry name" value="Transferase(Phosphotransferase) domain 1"/>
    <property type="match status" value="1"/>
</dbReference>
<evidence type="ECO:0000256" key="7">
    <source>
        <dbReference type="ARBA" id="ARBA00022840"/>
    </source>
</evidence>
<dbReference type="InterPro" id="IPR001245">
    <property type="entry name" value="Ser-Thr/Tyr_kinase_cat_dom"/>
</dbReference>
<keyword evidence="4" id="KW-0732">Signal</keyword>
<dbReference type="GO" id="GO:0004674">
    <property type="term" value="F:protein serine/threonine kinase activity"/>
    <property type="evidence" value="ECO:0007669"/>
    <property type="project" value="UniProtKB-KW"/>
</dbReference>
<dbReference type="AlphaFoldDB" id="A0A2K3MSC2"/>
<feature type="non-terminal residue" evidence="13">
    <location>
        <position position="1"/>
    </location>
</feature>
<dbReference type="FunFam" id="1.10.510.10:FF:000060">
    <property type="entry name" value="G-type lectin S-receptor-like serine/threonine-protein kinase"/>
    <property type="match status" value="1"/>
</dbReference>
<dbReference type="Gene3D" id="3.30.200.20">
    <property type="entry name" value="Phosphorylase Kinase, domain 1"/>
    <property type="match status" value="1"/>
</dbReference>
<comment type="catalytic activity">
    <reaction evidence="10">
        <text>L-threonyl-[protein] + ATP = O-phospho-L-threonyl-[protein] + ADP + H(+)</text>
        <dbReference type="Rhea" id="RHEA:46608"/>
        <dbReference type="Rhea" id="RHEA-COMP:11060"/>
        <dbReference type="Rhea" id="RHEA-COMP:11605"/>
        <dbReference type="ChEBI" id="CHEBI:15378"/>
        <dbReference type="ChEBI" id="CHEBI:30013"/>
        <dbReference type="ChEBI" id="CHEBI:30616"/>
        <dbReference type="ChEBI" id="CHEBI:61977"/>
        <dbReference type="ChEBI" id="CHEBI:456216"/>
        <dbReference type="EC" id="2.7.11.1"/>
    </reaction>
</comment>
<name>A0A2K3MSC2_TRIPR</name>
<dbReference type="SMART" id="SM00220">
    <property type="entry name" value="S_TKc"/>
    <property type="match status" value="1"/>
</dbReference>
<feature type="domain" description="Protein kinase" evidence="12">
    <location>
        <begin position="215"/>
        <end position="510"/>
    </location>
</feature>
<accession>A0A2K3MSC2</accession>
<comment type="catalytic activity">
    <reaction evidence="11">
        <text>L-seryl-[protein] + ATP = O-phospho-L-seryl-[protein] + ADP + H(+)</text>
        <dbReference type="Rhea" id="RHEA:17989"/>
        <dbReference type="Rhea" id="RHEA-COMP:9863"/>
        <dbReference type="Rhea" id="RHEA-COMP:11604"/>
        <dbReference type="ChEBI" id="CHEBI:15378"/>
        <dbReference type="ChEBI" id="CHEBI:29999"/>
        <dbReference type="ChEBI" id="CHEBI:30616"/>
        <dbReference type="ChEBI" id="CHEBI:83421"/>
        <dbReference type="ChEBI" id="CHEBI:456216"/>
        <dbReference type="EC" id="2.7.11.1"/>
    </reaction>
</comment>
<keyword evidence="7" id="KW-0067">ATP-binding</keyword>
<proteinExistence type="predicted"/>
<dbReference type="PANTHER" id="PTHR27002:SF1075">
    <property type="entry name" value="RECEPTOR-LIKE SERINE_THREONINE-PROTEIN KINASE"/>
    <property type="match status" value="1"/>
</dbReference>
<evidence type="ECO:0000259" key="12">
    <source>
        <dbReference type="PROSITE" id="PS50011"/>
    </source>
</evidence>
<evidence type="ECO:0000256" key="3">
    <source>
        <dbReference type="ARBA" id="ARBA00022679"/>
    </source>
</evidence>
<dbReference type="GO" id="GO:0005524">
    <property type="term" value="F:ATP binding"/>
    <property type="evidence" value="ECO:0007669"/>
    <property type="project" value="UniProtKB-KW"/>
</dbReference>
<dbReference type="GO" id="GO:0048544">
    <property type="term" value="P:recognition of pollen"/>
    <property type="evidence" value="ECO:0007669"/>
    <property type="project" value="InterPro"/>
</dbReference>
<evidence type="ECO:0000256" key="1">
    <source>
        <dbReference type="ARBA" id="ARBA00012513"/>
    </source>
</evidence>
<sequence length="552" mass="62736">SYNSFLSFHSFTIVAAARTVDPASLSCANTDDPSPGQFTLKYGAVLKRLTINNRPIHRAGLELNKIKGYYTLLDDSNSRLVLEVSGDLNYQYWSEENMRWVSVQSYSTCGNNITCGLFSLCDPQALDPCHCLKGFEPVDGSLRYNEFQQSKGKGRRYAGCVRKTELLCHKHYCMLWYDSILSLKNISSDIENGNNNHPAFYLRLAASEFVTAWDDLLHFEVGMSVKNSVFFKEDKGAKLKKKEVKLPLFSFGKLLNGDEVAVKRLSRRSGQGWEELRNEATLIAKLQHNNLVRLLGCCIERDEKMLIYEFMPNKSLDCFLFDATKRSILDWRTRVRIIEGIAQGLLYLHQYSRFRIIHRDLKASNILLDINMNPKISDFGMARIFSANEVQANTNRIVGTYGYMSPEYAMEGLFSIKSDVFSFGVLLLEIVSGKKNTRFFQTNSLNLLGYAWDLWISNSGMNLMDSALTDTYSKHLVPRYVNIGLLCVQQNPADRPTMSDVVSMIGNDTVSLPYPKSPAFQNVRGIDNSRLSRVIDETFSLNVMTESLMEPR</sequence>
<dbReference type="STRING" id="57577.A0A2K3MSC2"/>
<keyword evidence="3" id="KW-0808">Transferase</keyword>
<dbReference type="Pfam" id="PF00954">
    <property type="entry name" value="S_locus_glycop"/>
    <property type="match status" value="1"/>
</dbReference>
<evidence type="ECO:0000313" key="13">
    <source>
        <dbReference type="EMBL" id="PNX93705.1"/>
    </source>
</evidence>
<evidence type="ECO:0000256" key="9">
    <source>
        <dbReference type="ARBA" id="ARBA00023180"/>
    </source>
</evidence>
<dbReference type="EC" id="2.7.11.1" evidence="1"/>
<gene>
    <name evidence="13" type="ORF">L195_g016861</name>
</gene>
<keyword evidence="8" id="KW-1015">Disulfide bond</keyword>
<keyword evidence="13" id="KW-0430">Lectin</keyword>
<evidence type="ECO:0000256" key="5">
    <source>
        <dbReference type="ARBA" id="ARBA00022741"/>
    </source>
</evidence>
<dbReference type="Pfam" id="PF07714">
    <property type="entry name" value="PK_Tyr_Ser-Thr"/>
    <property type="match status" value="1"/>
</dbReference>
<evidence type="ECO:0000256" key="11">
    <source>
        <dbReference type="ARBA" id="ARBA00048679"/>
    </source>
</evidence>
<reference evidence="13 14" key="2">
    <citation type="journal article" date="2017" name="Front. Plant Sci.">
        <title>Gene Classification and Mining of Molecular Markers Useful in Red Clover (Trifolium pratense) Breeding.</title>
        <authorList>
            <person name="Istvanek J."/>
            <person name="Dluhosova J."/>
            <person name="Dluhos P."/>
            <person name="Patkova L."/>
            <person name="Nedelnik J."/>
            <person name="Repkova J."/>
        </authorList>
    </citation>
    <scope>NUCLEOTIDE SEQUENCE [LARGE SCALE GENOMIC DNA]</scope>
    <source>
        <strain evidence="14">cv. Tatra</strain>
        <tissue evidence="13">Young leaves</tissue>
    </source>
</reference>
<protein>
    <recommendedName>
        <fullName evidence="1">non-specific serine/threonine protein kinase</fullName>
        <ecNumber evidence="1">2.7.11.1</ecNumber>
    </recommendedName>
</protein>
<evidence type="ECO:0000256" key="2">
    <source>
        <dbReference type="ARBA" id="ARBA00022527"/>
    </source>
</evidence>
<dbReference type="SUPFAM" id="SSF56112">
    <property type="entry name" value="Protein kinase-like (PK-like)"/>
    <property type="match status" value="1"/>
</dbReference>
<evidence type="ECO:0000256" key="10">
    <source>
        <dbReference type="ARBA" id="ARBA00047899"/>
    </source>
</evidence>
<reference evidence="13 14" key="1">
    <citation type="journal article" date="2014" name="Am. J. Bot.">
        <title>Genome assembly and annotation for red clover (Trifolium pratense; Fabaceae).</title>
        <authorList>
            <person name="Istvanek J."/>
            <person name="Jaros M."/>
            <person name="Krenek A."/>
            <person name="Repkova J."/>
        </authorList>
    </citation>
    <scope>NUCLEOTIDE SEQUENCE [LARGE SCALE GENOMIC DNA]</scope>
    <source>
        <strain evidence="14">cv. Tatra</strain>
        <tissue evidence="13">Young leaves</tissue>
    </source>
</reference>
<evidence type="ECO:0000256" key="4">
    <source>
        <dbReference type="ARBA" id="ARBA00022729"/>
    </source>
</evidence>